<dbReference type="SUPFAM" id="SSF51556">
    <property type="entry name" value="Metallo-dependent hydrolases"/>
    <property type="match status" value="1"/>
</dbReference>
<keyword evidence="7" id="KW-1185">Reference proteome</keyword>
<dbReference type="PANTHER" id="PTHR10060:SF15">
    <property type="entry name" value="DEOXYRIBONUCLEASE TATDN1"/>
    <property type="match status" value="1"/>
</dbReference>
<dbReference type="EMBL" id="CAID01000006">
    <property type="protein sequence ID" value="CEF98484.1"/>
    <property type="molecule type" value="Genomic_DNA"/>
</dbReference>
<dbReference type="InterPro" id="IPR018228">
    <property type="entry name" value="DNase_TatD-rel_CS"/>
</dbReference>
<evidence type="ECO:0000313" key="6">
    <source>
        <dbReference type="EMBL" id="CEF98484.1"/>
    </source>
</evidence>
<dbReference type="CDD" id="cd01310">
    <property type="entry name" value="TatD_DNAse"/>
    <property type="match status" value="1"/>
</dbReference>
<accession>A0A090M8Q4</accession>
<dbReference type="Proteomes" id="UP000009170">
    <property type="component" value="Unassembled WGS sequence"/>
</dbReference>
<evidence type="ECO:0000256" key="5">
    <source>
        <dbReference type="PIRSR" id="PIRSR005902-1"/>
    </source>
</evidence>
<comment type="caution">
    <text evidence="6">The sequence shown here is derived from an EMBL/GenBank/DDBJ whole genome shotgun (WGS) entry which is preliminary data.</text>
</comment>
<dbReference type="InterPro" id="IPR001130">
    <property type="entry name" value="TatD-like"/>
</dbReference>
<comment type="similarity">
    <text evidence="1">Belongs to the metallo-dependent hydrolases superfamily. TatD-type hydrolase family.</text>
</comment>
<dbReference type="OrthoDB" id="6079689at2759"/>
<gene>
    <name evidence="6" type="ORF">OT_ostta06g03850</name>
</gene>
<dbReference type="GO" id="GO:0046872">
    <property type="term" value="F:metal ion binding"/>
    <property type="evidence" value="ECO:0007669"/>
    <property type="project" value="UniProtKB-KW"/>
</dbReference>
<feature type="binding site" evidence="5">
    <location>
        <position position="186"/>
    </location>
    <ligand>
        <name>a divalent metal cation</name>
        <dbReference type="ChEBI" id="CHEBI:60240"/>
        <label>2</label>
    </ligand>
</feature>
<keyword evidence="4" id="KW-0378">Hydrolase</keyword>
<reference evidence="6 7" key="2">
    <citation type="journal article" date="2014" name="BMC Genomics">
        <title>An improved genome of the model marine alga Ostreococcus tauri unfolds by assessing Illumina de novo assemblies.</title>
        <authorList>
            <person name="Blanc-Mathieu R."/>
            <person name="Verhelst B."/>
            <person name="Derelle E."/>
            <person name="Rombauts S."/>
            <person name="Bouget F.Y."/>
            <person name="Carre I."/>
            <person name="Chateau A."/>
            <person name="Eyre-Walker A."/>
            <person name="Grimsley N."/>
            <person name="Moreau H."/>
            <person name="Piegu B."/>
            <person name="Rivals E."/>
            <person name="Schackwitz W."/>
            <person name="Van de Peer Y."/>
            <person name="Piganeau G."/>
        </authorList>
    </citation>
    <scope>NUCLEOTIDE SEQUENCE [LARGE SCALE GENOMIC DNA]</scope>
    <source>
        <strain evidence="7">OTTH 0595 / CCAP 157/2 / RCC745</strain>
    </source>
</reference>
<dbReference type="Gene3D" id="3.20.20.140">
    <property type="entry name" value="Metal-dependent hydrolases"/>
    <property type="match status" value="1"/>
</dbReference>
<dbReference type="GO" id="GO:0005829">
    <property type="term" value="C:cytosol"/>
    <property type="evidence" value="ECO:0007669"/>
    <property type="project" value="TreeGrafter"/>
</dbReference>
<dbReference type="FunCoup" id="A0A090M8Q4">
    <property type="interactions" value="1401"/>
</dbReference>
<dbReference type="KEGG" id="ota:OT_ostta06g03850"/>
<reference evidence="7" key="1">
    <citation type="journal article" date="2006" name="Proc. Natl. Acad. Sci. U.S.A.">
        <title>Genome analysis of the smallest free-living eukaryote Ostreococcus tauri unveils many unique features.</title>
        <authorList>
            <person name="Derelle E."/>
            <person name="Ferraz C."/>
            <person name="Rombauts S."/>
            <person name="Rouze P."/>
            <person name="Worden A.Z."/>
            <person name="Robbens S."/>
            <person name="Partensky F."/>
            <person name="Degroeve S."/>
            <person name="Echeynie S."/>
            <person name="Cooke R."/>
            <person name="Saeys Y."/>
            <person name="Wuyts J."/>
            <person name="Jabbari K."/>
            <person name="Bowler C."/>
            <person name="Panaud O."/>
            <person name="Piegu B."/>
            <person name="Ball S.G."/>
            <person name="Ral J.-P."/>
            <person name="Bouget F.-Y."/>
            <person name="Piganeau G."/>
            <person name="De Baets B."/>
            <person name="Picard A."/>
            <person name="Delseny M."/>
            <person name="Demaille J."/>
            <person name="Van de Peer Y."/>
            <person name="Moreau H."/>
        </authorList>
    </citation>
    <scope>NUCLEOTIDE SEQUENCE [LARGE SCALE GENOMIC DNA]</scope>
    <source>
        <strain evidence="7">OTTH 0595 / CCAP 157/2 / RCC745</strain>
    </source>
</reference>
<dbReference type="AlphaFoldDB" id="A0A090M8Q4"/>
<dbReference type="InParanoid" id="A0A090M8Q4"/>
<dbReference type="RefSeq" id="XP_003080024.2">
    <property type="nucleotide sequence ID" value="XM_003079976.2"/>
</dbReference>
<name>A0A090M8Q4_OSTTA</name>
<organism evidence="6 7">
    <name type="scientific">Ostreococcus tauri</name>
    <name type="common">Marine green alga</name>
    <dbReference type="NCBI Taxonomy" id="70448"/>
    <lineage>
        <taxon>Eukaryota</taxon>
        <taxon>Viridiplantae</taxon>
        <taxon>Chlorophyta</taxon>
        <taxon>Mamiellophyceae</taxon>
        <taxon>Mamiellales</taxon>
        <taxon>Bathycoccaceae</taxon>
        <taxon>Ostreococcus</taxon>
    </lineage>
</organism>
<evidence type="ECO:0000256" key="1">
    <source>
        <dbReference type="ARBA" id="ARBA00009275"/>
    </source>
</evidence>
<dbReference type="Pfam" id="PF01026">
    <property type="entry name" value="TatD_DNase"/>
    <property type="match status" value="1"/>
</dbReference>
<dbReference type="PIRSF" id="PIRSF005902">
    <property type="entry name" value="DNase_TatD"/>
    <property type="match status" value="1"/>
</dbReference>
<dbReference type="PROSITE" id="PS01090">
    <property type="entry name" value="TATD_2"/>
    <property type="match status" value="1"/>
</dbReference>
<sequence>MPGAEFVDVGVNALDSMFDGVYRGKRAHEGDIARVLRRARSSGVRSIVVTAGTLEESRAAVALARGREKEGGDEPRVFATCGTHPTRCGEFLRHEDGGADGYMRALMTIAMDGKRTGDVVAIGELGLDYDRLEFCDAETQRMFFEKQFALSEATGLPLFLHMRAACDDFMTIVERNRHRFTAGVVHSFTGTAEEARRVLACDGLYIGLNGCSLKTEENLEVVRTIPLDRVVIETDAPWCGIKPTHAGHAFTTPLAEWSPPTKKEKYNPDRFVKDRCEPAQIVYVAQIIARVTSRTVEDVARVTSANAARVFGV</sequence>
<dbReference type="InterPro" id="IPR050891">
    <property type="entry name" value="TatD-type_Hydrolase"/>
</dbReference>
<feature type="binding site" evidence="5">
    <location>
        <position position="161"/>
    </location>
    <ligand>
        <name>a divalent metal cation</name>
        <dbReference type="ChEBI" id="CHEBI:60240"/>
        <label>2</label>
    </ligand>
</feature>
<dbReference type="GO" id="GO:0008296">
    <property type="term" value="F:3'-5'-DNA exonuclease activity"/>
    <property type="evidence" value="ECO:0007669"/>
    <property type="project" value="TreeGrafter"/>
</dbReference>
<evidence type="ECO:0000256" key="2">
    <source>
        <dbReference type="ARBA" id="ARBA00022722"/>
    </source>
</evidence>
<keyword evidence="2" id="KW-0540">Nuclease</keyword>
<evidence type="ECO:0000256" key="3">
    <source>
        <dbReference type="ARBA" id="ARBA00022723"/>
    </source>
</evidence>
<keyword evidence="3 5" id="KW-0479">Metal-binding</keyword>
<protein>
    <submittedName>
        <fullName evidence="6">TatD family</fullName>
    </submittedName>
</protein>
<feature type="binding site" evidence="5">
    <location>
        <position position="124"/>
    </location>
    <ligand>
        <name>a divalent metal cation</name>
        <dbReference type="ChEBI" id="CHEBI:60240"/>
        <label>1</label>
    </ligand>
</feature>
<dbReference type="GeneID" id="9836416"/>
<evidence type="ECO:0000313" key="7">
    <source>
        <dbReference type="Proteomes" id="UP000009170"/>
    </source>
</evidence>
<dbReference type="PANTHER" id="PTHR10060">
    <property type="entry name" value="TATD FAMILY DEOXYRIBONUCLEASE"/>
    <property type="match status" value="1"/>
</dbReference>
<evidence type="ECO:0000256" key="4">
    <source>
        <dbReference type="ARBA" id="ARBA00022801"/>
    </source>
</evidence>
<proteinExistence type="inferred from homology"/>
<dbReference type="InterPro" id="IPR032466">
    <property type="entry name" value="Metal_Hydrolase"/>
</dbReference>
<feature type="binding site" evidence="5">
    <location>
        <position position="235"/>
    </location>
    <ligand>
        <name>a divalent metal cation</name>
        <dbReference type="ChEBI" id="CHEBI:60240"/>
        <label>1</label>
    </ligand>
</feature>